<dbReference type="EMBL" id="MCGN01000001">
    <property type="protein sequence ID" value="ORZ03102.1"/>
    <property type="molecule type" value="Genomic_DNA"/>
</dbReference>
<protein>
    <submittedName>
        <fullName evidence="1">Uncharacterized protein</fullName>
    </submittedName>
</protein>
<proteinExistence type="predicted"/>
<keyword evidence="2" id="KW-1185">Reference proteome</keyword>
<dbReference type="InParanoid" id="A0A1X2HU28"/>
<dbReference type="OMA" id="ARRNHYE"/>
<dbReference type="AlphaFoldDB" id="A0A1X2HU28"/>
<sequence length="127" mass="14940">RDAELTRRRNRFPAIGRARPTRQVDPVLFLPASRKNRHRLVKWRMHWLPSFPLKPCRCGLAPEARRNHYESYMPCARLSNKPSPNTHLLDAVLNALPRRADKLKSGVWLHTWPALLQTLREIDRLSH</sequence>
<name>A0A1X2HU28_SYNRA</name>
<accession>A0A1X2HU28</accession>
<organism evidence="1 2">
    <name type="scientific">Syncephalastrum racemosum</name>
    <name type="common">Filamentous fungus</name>
    <dbReference type="NCBI Taxonomy" id="13706"/>
    <lineage>
        <taxon>Eukaryota</taxon>
        <taxon>Fungi</taxon>
        <taxon>Fungi incertae sedis</taxon>
        <taxon>Mucoromycota</taxon>
        <taxon>Mucoromycotina</taxon>
        <taxon>Mucoromycetes</taxon>
        <taxon>Mucorales</taxon>
        <taxon>Syncephalastraceae</taxon>
        <taxon>Syncephalastrum</taxon>
    </lineage>
</organism>
<dbReference type="Proteomes" id="UP000242180">
    <property type="component" value="Unassembled WGS sequence"/>
</dbReference>
<dbReference type="OrthoDB" id="2278560at2759"/>
<reference evidence="1 2" key="1">
    <citation type="submission" date="2016-07" db="EMBL/GenBank/DDBJ databases">
        <title>Pervasive Adenine N6-methylation of Active Genes in Fungi.</title>
        <authorList>
            <consortium name="DOE Joint Genome Institute"/>
            <person name="Mondo S.J."/>
            <person name="Dannebaum R.O."/>
            <person name="Kuo R.C."/>
            <person name="Labutti K."/>
            <person name="Haridas S."/>
            <person name="Kuo A."/>
            <person name="Salamov A."/>
            <person name="Ahrendt S.R."/>
            <person name="Lipzen A."/>
            <person name="Sullivan W."/>
            <person name="Andreopoulos W.B."/>
            <person name="Clum A."/>
            <person name="Lindquist E."/>
            <person name="Daum C."/>
            <person name="Ramamoorthy G.K."/>
            <person name="Gryganskyi A."/>
            <person name="Culley D."/>
            <person name="Magnuson J.K."/>
            <person name="James T.Y."/>
            <person name="O'Malley M.A."/>
            <person name="Stajich J.E."/>
            <person name="Spatafora J.W."/>
            <person name="Visel A."/>
            <person name="Grigoriev I.V."/>
        </authorList>
    </citation>
    <scope>NUCLEOTIDE SEQUENCE [LARGE SCALE GENOMIC DNA]</scope>
    <source>
        <strain evidence="1 2">NRRL 2496</strain>
    </source>
</reference>
<feature type="non-terminal residue" evidence="1">
    <location>
        <position position="127"/>
    </location>
</feature>
<evidence type="ECO:0000313" key="1">
    <source>
        <dbReference type="EMBL" id="ORZ03102.1"/>
    </source>
</evidence>
<evidence type="ECO:0000313" key="2">
    <source>
        <dbReference type="Proteomes" id="UP000242180"/>
    </source>
</evidence>
<gene>
    <name evidence="1" type="ORF">BCR43DRAFT_417059</name>
</gene>
<comment type="caution">
    <text evidence="1">The sequence shown here is derived from an EMBL/GenBank/DDBJ whole genome shotgun (WGS) entry which is preliminary data.</text>
</comment>
<feature type="non-terminal residue" evidence="1">
    <location>
        <position position="1"/>
    </location>
</feature>